<evidence type="ECO:0000256" key="3">
    <source>
        <dbReference type="ARBA" id="ARBA00023054"/>
    </source>
</evidence>
<keyword evidence="10" id="KW-1185">Reference proteome</keyword>
<evidence type="ECO:0000256" key="2">
    <source>
        <dbReference type="ARBA" id="ARBA00022846"/>
    </source>
</evidence>
<gene>
    <name evidence="9" type="ORF">R1sor_002154</name>
</gene>
<feature type="domain" description="Trichohyalin-plectin-homology" evidence="8">
    <location>
        <begin position="138"/>
        <end position="219"/>
    </location>
</feature>
<keyword evidence="4" id="KW-0969">Cilium</keyword>
<evidence type="ECO:0000256" key="4">
    <source>
        <dbReference type="ARBA" id="ARBA00023069"/>
    </source>
</evidence>
<sequence>MENIKYLQSLQKHDKPWLSPPEVPMTRKDFVPNVVKWAKHLPKELASTPEDTDTVIIGKDDMQKIKERSVILTDEQKLALKKEKDAERDKIHAVANQRKAMMLKMEAERKKKSGRLTDAEILKRENDDRTKAAAIKQLEEETDEAKLMNSMMNYARCVTIRDGQLHEKDDQERWEHQDAMRWHHIMEIDRLQKIKEQNLAEAKKKYFRYEGAAVIRKQMAVSFICFKKLLNSLEPWADDES</sequence>
<dbReference type="InterPro" id="IPR033253">
    <property type="entry name" value="CFAP45"/>
</dbReference>
<comment type="subcellular location">
    <subcellularLocation>
        <location evidence="1">Cell projection</location>
        <location evidence="1">Cilium</location>
        <location evidence="1">Flagellum</location>
    </subcellularLocation>
</comment>
<keyword evidence="3" id="KW-0175">Coiled coil</keyword>
<evidence type="ECO:0000256" key="1">
    <source>
        <dbReference type="ARBA" id="ARBA00004230"/>
    </source>
</evidence>
<evidence type="ECO:0000259" key="8">
    <source>
        <dbReference type="Pfam" id="PF13868"/>
    </source>
</evidence>
<dbReference type="EMBL" id="JBJQOH010000006">
    <property type="protein sequence ID" value="KAL3684132.1"/>
    <property type="molecule type" value="Genomic_DNA"/>
</dbReference>
<proteinExistence type="inferred from homology"/>
<dbReference type="PANTHER" id="PTHR15504">
    <property type="entry name" value="NASOPHARYNGEAL EPITHELIUM SPECIFIC PROTEIN 1"/>
    <property type="match status" value="1"/>
</dbReference>
<evidence type="ECO:0000256" key="5">
    <source>
        <dbReference type="ARBA" id="ARBA00023273"/>
    </source>
</evidence>
<keyword evidence="5" id="KW-0966">Cell projection</keyword>
<protein>
    <recommendedName>
        <fullName evidence="7">Cilia- and flagella-associated protein 45</fullName>
    </recommendedName>
</protein>
<dbReference type="AlphaFoldDB" id="A0ABD3H0K2"/>
<dbReference type="Pfam" id="PF13868">
    <property type="entry name" value="TPH"/>
    <property type="match status" value="1"/>
</dbReference>
<evidence type="ECO:0000256" key="7">
    <source>
        <dbReference type="ARBA" id="ARBA00034142"/>
    </source>
</evidence>
<evidence type="ECO:0000313" key="10">
    <source>
        <dbReference type="Proteomes" id="UP001633002"/>
    </source>
</evidence>
<organism evidence="9 10">
    <name type="scientific">Riccia sorocarpa</name>
    <dbReference type="NCBI Taxonomy" id="122646"/>
    <lineage>
        <taxon>Eukaryota</taxon>
        <taxon>Viridiplantae</taxon>
        <taxon>Streptophyta</taxon>
        <taxon>Embryophyta</taxon>
        <taxon>Marchantiophyta</taxon>
        <taxon>Marchantiopsida</taxon>
        <taxon>Marchantiidae</taxon>
        <taxon>Marchantiales</taxon>
        <taxon>Ricciaceae</taxon>
        <taxon>Riccia</taxon>
    </lineage>
</organism>
<accession>A0ABD3H0K2</accession>
<keyword evidence="2" id="KW-0282">Flagellum</keyword>
<comment type="similarity">
    <text evidence="6">Belongs to the CFAP45 family.</text>
</comment>
<dbReference type="GO" id="GO:0031514">
    <property type="term" value="C:motile cilium"/>
    <property type="evidence" value="ECO:0007669"/>
    <property type="project" value="UniProtKB-SubCell"/>
</dbReference>
<evidence type="ECO:0000313" key="9">
    <source>
        <dbReference type="EMBL" id="KAL3684132.1"/>
    </source>
</evidence>
<dbReference type="InterPro" id="IPR043597">
    <property type="entry name" value="TPH_dom"/>
</dbReference>
<reference evidence="9 10" key="1">
    <citation type="submission" date="2024-09" db="EMBL/GenBank/DDBJ databases">
        <title>Chromosome-scale assembly of Riccia sorocarpa.</title>
        <authorList>
            <person name="Paukszto L."/>
        </authorList>
    </citation>
    <scope>NUCLEOTIDE SEQUENCE [LARGE SCALE GENOMIC DNA]</scope>
    <source>
        <strain evidence="9">LP-2024</strain>
        <tissue evidence="9">Aerial parts of the thallus</tissue>
    </source>
</reference>
<dbReference type="Proteomes" id="UP001633002">
    <property type="component" value="Unassembled WGS sequence"/>
</dbReference>
<dbReference type="PANTHER" id="PTHR15504:SF0">
    <property type="entry name" value="CILIA- AND FLAGELLA-ASSOCIATED PROTEIN 45"/>
    <property type="match status" value="1"/>
</dbReference>
<comment type="caution">
    <text evidence="9">The sequence shown here is derived from an EMBL/GenBank/DDBJ whole genome shotgun (WGS) entry which is preliminary data.</text>
</comment>
<evidence type="ECO:0000256" key="6">
    <source>
        <dbReference type="ARBA" id="ARBA00034116"/>
    </source>
</evidence>
<name>A0ABD3H0K2_9MARC</name>